<protein>
    <submittedName>
        <fullName evidence="2">Uncharacterized protein</fullName>
    </submittedName>
</protein>
<accession>A0A9X1INY5</accession>
<dbReference type="EMBL" id="JAJATW010000026">
    <property type="protein sequence ID" value="MCB5162909.1"/>
    <property type="molecule type" value="Genomic_DNA"/>
</dbReference>
<reference evidence="2" key="1">
    <citation type="submission" date="2021-10" db="EMBL/GenBank/DDBJ databases">
        <title>Marinomonas pontica sp. nov., isolated from the Black Sea.</title>
        <authorList>
            <person name="Zhao L.-H."/>
            <person name="Xue J.-H."/>
        </authorList>
    </citation>
    <scope>NUCLEOTIDE SEQUENCE</scope>
    <source>
        <strain evidence="2">E8</strain>
    </source>
</reference>
<evidence type="ECO:0000313" key="3">
    <source>
        <dbReference type="Proteomes" id="UP001139095"/>
    </source>
</evidence>
<keyword evidence="3" id="KW-1185">Reference proteome</keyword>
<feature type="compositionally biased region" description="Polar residues" evidence="1">
    <location>
        <begin position="137"/>
        <end position="148"/>
    </location>
</feature>
<dbReference type="RefSeq" id="WP_226755255.1">
    <property type="nucleotide sequence ID" value="NZ_JAJATW010000026.1"/>
</dbReference>
<proteinExistence type="predicted"/>
<sequence length="294" mass="32540">MKKNTSTWVIALLCAVLLHIAFFSLSDKLEWLTYQPEMSAASVELFLLPERTPIEQSSEQANPLVKETDRAVSTAQSEEKNVRSGGLPAVGSVNTTHETTVHTETAFDITPNKTGQLNLDPPSDTLILEEDLTLPPQSSLSEFSNQQIDSKKPHNQALNSDEVNLTKPDLLDLSNVSLAPNTQDAALTEVFSKELRDKIAESQEAQQNYSKGLNKEVDYPITEDADGTRYVNIKGVCWRLPPEENAKGEGWAIVFDGCGIENKLFHFELNISPTIFTNELLGPDSPFNIDQPIE</sequence>
<organism evidence="2 3">
    <name type="scientific">Marinomonas algarum</name>
    <dbReference type="NCBI Taxonomy" id="2883105"/>
    <lineage>
        <taxon>Bacteria</taxon>
        <taxon>Pseudomonadati</taxon>
        <taxon>Pseudomonadota</taxon>
        <taxon>Gammaproteobacteria</taxon>
        <taxon>Oceanospirillales</taxon>
        <taxon>Oceanospirillaceae</taxon>
        <taxon>Marinomonas</taxon>
    </lineage>
</organism>
<dbReference type="Proteomes" id="UP001139095">
    <property type="component" value="Unassembled WGS sequence"/>
</dbReference>
<feature type="region of interest" description="Disordered" evidence="1">
    <location>
        <begin position="103"/>
        <end position="123"/>
    </location>
</feature>
<feature type="region of interest" description="Disordered" evidence="1">
    <location>
        <begin position="137"/>
        <end position="161"/>
    </location>
</feature>
<dbReference type="AlphaFoldDB" id="A0A9X1INY5"/>
<evidence type="ECO:0000313" key="2">
    <source>
        <dbReference type="EMBL" id="MCB5162909.1"/>
    </source>
</evidence>
<comment type="caution">
    <text evidence="2">The sequence shown here is derived from an EMBL/GenBank/DDBJ whole genome shotgun (WGS) entry which is preliminary data.</text>
</comment>
<name>A0A9X1INY5_9GAMM</name>
<evidence type="ECO:0000256" key="1">
    <source>
        <dbReference type="SAM" id="MobiDB-lite"/>
    </source>
</evidence>
<feature type="region of interest" description="Disordered" evidence="1">
    <location>
        <begin position="74"/>
        <end position="93"/>
    </location>
</feature>
<gene>
    <name evidence="2" type="ORF">LG368_13530</name>
</gene>